<evidence type="ECO:0000313" key="7">
    <source>
        <dbReference type="EMBL" id="KAL3527399.1"/>
    </source>
</evidence>
<dbReference type="AlphaFoldDB" id="A0ABD3A6P4"/>
<evidence type="ECO:0000256" key="2">
    <source>
        <dbReference type="ARBA" id="ARBA00022771"/>
    </source>
</evidence>
<dbReference type="InterPro" id="IPR007527">
    <property type="entry name" value="Znf_SWIM"/>
</dbReference>
<keyword evidence="2 4" id="KW-0863">Zinc-finger</keyword>
<evidence type="ECO:0000259" key="6">
    <source>
        <dbReference type="PROSITE" id="PS50966"/>
    </source>
</evidence>
<evidence type="ECO:0000256" key="5">
    <source>
        <dbReference type="SAM" id="MobiDB-lite"/>
    </source>
</evidence>
<keyword evidence="1" id="KW-0479">Metal-binding</keyword>
<feature type="region of interest" description="Disordered" evidence="5">
    <location>
        <begin position="223"/>
        <end position="252"/>
    </location>
</feature>
<dbReference type="PROSITE" id="PS50966">
    <property type="entry name" value="ZF_SWIM"/>
    <property type="match status" value="1"/>
</dbReference>
<dbReference type="InterPro" id="IPR006564">
    <property type="entry name" value="Znf_PMZ"/>
</dbReference>
<feature type="compositionally biased region" description="Basic residues" evidence="5">
    <location>
        <begin position="227"/>
        <end position="236"/>
    </location>
</feature>
<evidence type="ECO:0000256" key="4">
    <source>
        <dbReference type="PROSITE-ProRule" id="PRU00325"/>
    </source>
</evidence>
<dbReference type="EMBL" id="JBJUIK010000005">
    <property type="protein sequence ID" value="KAL3527399.1"/>
    <property type="molecule type" value="Genomic_DNA"/>
</dbReference>
<protein>
    <recommendedName>
        <fullName evidence="6">SWIM-type domain-containing protein</fullName>
    </recommendedName>
</protein>
<feature type="domain" description="SWIM-type" evidence="6">
    <location>
        <begin position="144"/>
        <end position="176"/>
    </location>
</feature>
<dbReference type="SMART" id="SM00575">
    <property type="entry name" value="ZnF_PMZ"/>
    <property type="match status" value="1"/>
</dbReference>
<dbReference type="PANTHER" id="PTHR31973:SF187">
    <property type="entry name" value="MUTATOR TRANSPOSASE MUDRA PROTEIN"/>
    <property type="match status" value="1"/>
</dbReference>
<organism evidence="7 8">
    <name type="scientific">Cinchona calisaya</name>
    <dbReference type="NCBI Taxonomy" id="153742"/>
    <lineage>
        <taxon>Eukaryota</taxon>
        <taxon>Viridiplantae</taxon>
        <taxon>Streptophyta</taxon>
        <taxon>Embryophyta</taxon>
        <taxon>Tracheophyta</taxon>
        <taxon>Spermatophyta</taxon>
        <taxon>Magnoliopsida</taxon>
        <taxon>eudicotyledons</taxon>
        <taxon>Gunneridae</taxon>
        <taxon>Pentapetalae</taxon>
        <taxon>asterids</taxon>
        <taxon>lamiids</taxon>
        <taxon>Gentianales</taxon>
        <taxon>Rubiaceae</taxon>
        <taxon>Cinchonoideae</taxon>
        <taxon>Cinchoneae</taxon>
        <taxon>Cinchona</taxon>
    </lineage>
</organism>
<evidence type="ECO:0000256" key="3">
    <source>
        <dbReference type="ARBA" id="ARBA00022833"/>
    </source>
</evidence>
<comment type="caution">
    <text evidence="7">The sequence shown here is derived from an EMBL/GenBank/DDBJ whole genome shotgun (WGS) entry which is preliminary data.</text>
</comment>
<dbReference type="GO" id="GO:0008270">
    <property type="term" value="F:zinc ion binding"/>
    <property type="evidence" value="ECO:0007669"/>
    <property type="project" value="UniProtKB-KW"/>
</dbReference>
<proteinExistence type="predicted"/>
<keyword evidence="3" id="KW-0862">Zinc</keyword>
<gene>
    <name evidence="7" type="ORF">ACH5RR_012055</name>
</gene>
<dbReference type="PANTHER" id="PTHR31973">
    <property type="entry name" value="POLYPROTEIN, PUTATIVE-RELATED"/>
    <property type="match status" value="1"/>
</dbReference>
<evidence type="ECO:0000313" key="8">
    <source>
        <dbReference type="Proteomes" id="UP001630127"/>
    </source>
</evidence>
<evidence type="ECO:0000256" key="1">
    <source>
        <dbReference type="ARBA" id="ARBA00022723"/>
    </source>
</evidence>
<dbReference type="Pfam" id="PF04434">
    <property type="entry name" value="SWIM"/>
    <property type="match status" value="1"/>
</dbReference>
<reference evidence="7 8" key="1">
    <citation type="submission" date="2024-11" db="EMBL/GenBank/DDBJ databases">
        <title>A near-complete genome assembly of Cinchona calisaya.</title>
        <authorList>
            <person name="Lian D.C."/>
            <person name="Zhao X.W."/>
            <person name="Wei L."/>
        </authorList>
    </citation>
    <scope>NUCLEOTIDE SEQUENCE [LARGE SCALE GENOMIC DNA]</scope>
    <source>
        <tissue evidence="7">Nenye</tissue>
    </source>
</reference>
<accession>A0ABD3A6P4</accession>
<keyword evidence="8" id="KW-1185">Reference proteome</keyword>
<dbReference type="Proteomes" id="UP001630127">
    <property type="component" value="Unassembled WGS sequence"/>
</dbReference>
<sequence length="339" mass="38748">MLRKLFWRAARAYTKTKFKEAMTQMKVLKPKAHDWLCKIPFEMWARHSFLADLKNNHITNNLAESFNSWVGKFRGKPILTLMESLRSKLTSRIQKRFGKACSWPKIVVPNVIEKLNKHASICRSCTMLFASGDEFQVKDNEVSHIININQRTCDCKIWNLTGIPCIHAYIVLINRRDNLENYYHSSLTKATYMKAYNEMIHPVEDVKLWPDIEVEPLTVLPPELRRRSGRPRKTRRREQGEPPAVGQSRRSTTLRCSRCEQYGHNKRTCEDGPKRDRKGNWKKRKEYTLESSMVHGGTIGQVPIAGTSMVHGGNDGQVATAGTSMAHGGNDGQVPAGEI</sequence>
<name>A0ABD3A6P4_9GENT</name>